<sequence>MVDLNPFHHSESWFQAKEKVKYVCRQIKEKRGLVVPEAEMERLSHCVDWFKNEFDPEFDLGKVEELFRERNKPMDEELRNQIQDARKLKDEAERFKDLDKGEYSKKELDTFWIRYEQLQETAVEDMRKRIKAMRDAD</sequence>
<dbReference type="EMBL" id="ML119726">
    <property type="protein sequence ID" value="RPA77482.1"/>
    <property type="molecule type" value="Genomic_DNA"/>
</dbReference>
<evidence type="ECO:0000313" key="1">
    <source>
        <dbReference type="EMBL" id="RPA77482.1"/>
    </source>
</evidence>
<dbReference type="AlphaFoldDB" id="A0A3N4HUI1"/>
<gene>
    <name evidence="1" type="ORF">BJ508DRAFT_330197</name>
</gene>
<organism evidence="1 2">
    <name type="scientific">Ascobolus immersus RN42</name>
    <dbReference type="NCBI Taxonomy" id="1160509"/>
    <lineage>
        <taxon>Eukaryota</taxon>
        <taxon>Fungi</taxon>
        <taxon>Dikarya</taxon>
        <taxon>Ascomycota</taxon>
        <taxon>Pezizomycotina</taxon>
        <taxon>Pezizomycetes</taxon>
        <taxon>Pezizales</taxon>
        <taxon>Ascobolaceae</taxon>
        <taxon>Ascobolus</taxon>
    </lineage>
</organism>
<proteinExistence type="predicted"/>
<dbReference type="Proteomes" id="UP000275078">
    <property type="component" value="Unassembled WGS sequence"/>
</dbReference>
<reference evidence="1 2" key="1">
    <citation type="journal article" date="2018" name="Nat. Ecol. Evol.">
        <title>Pezizomycetes genomes reveal the molecular basis of ectomycorrhizal truffle lifestyle.</title>
        <authorList>
            <person name="Murat C."/>
            <person name="Payen T."/>
            <person name="Noel B."/>
            <person name="Kuo A."/>
            <person name="Morin E."/>
            <person name="Chen J."/>
            <person name="Kohler A."/>
            <person name="Krizsan K."/>
            <person name="Balestrini R."/>
            <person name="Da Silva C."/>
            <person name="Montanini B."/>
            <person name="Hainaut M."/>
            <person name="Levati E."/>
            <person name="Barry K.W."/>
            <person name="Belfiori B."/>
            <person name="Cichocki N."/>
            <person name="Clum A."/>
            <person name="Dockter R.B."/>
            <person name="Fauchery L."/>
            <person name="Guy J."/>
            <person name="Iotti M."/>
            <person name="Le Tacon F."/>
            <person name="Lindquist E.A."/>
            <person name="Lipzen A."/>
            <person name="Malagnac F."/>
            <person name="Mello A."/>
            <person name="Molinier V."/>
            <person name="Miyauchi S."/>
            <person name="Poulain J."/>
            <person name="Riccioni C."/>
            <person name="Rubini A."/>
            <person name="Sitrit Y."/>
            <person name="Splivallo R."/>
            <person name="Traeger S."/>
            <person name="Wang M."/>
            <person name="Zifcakova L."/>
            <person name="Wipf D."/>
            <person name="Zambonelli A."/>
            <person name="Paolocci F."/>
            <person name="Nowrousian M."/>
            <person name="Ottonello S."/>
            <person name="Baldrian P."/>
            <person name="Spatafora J.W."/>
            <person name="Henrissat B."/>
            <person name="Nagy L.G."/>
            <person name="Aury J.M."/>
            <person name="Wincker P."/>
            <person name="Grigoriev I.V."/>
            <person name="Bonfante P."/>
            <person name="Martin F.M."/>
        </authorList>
    </citation>
    <scope>NUCLEOTIDE SEQUENCE [LARGE SCALE GENOMIC DNA]</scope>
    <source>
        <strain evidence="1 2">RN42</strain>
    </source>
</reference>
<name>A0A3N4HUI1_ASCIM</name>
<protein>
    <submittedName>
        <fullName evidence="1">Uncharacterized protein</fullName>
    </submittedName>
</protein>
<keyword evidence="2" id="KW-1185">Reference proteome</keyword>
<evidence type="ECO:0000313" key="2">
    <source>
        <dbReference type="Proteomes" id="UP000275078"/>
    </source>
</evidence>
<accession>A0A3N4HUI1</accession>